<reference evidence="1 2" key="1">
    <citation type="journal article" date="2019" name="Int. J. Syst. Evol. Microbiol.">
        <title>The Global Catalogue of Microorganisms (GCM) 10K type strain sequencing project: providing services to taxonomists for standard genome sequencing and annotation.</title>
        <authorList>
            <consortium name="The Broad Institute Genomics Platform"/>
            <consortium name="The Broad Institute Genome Sequencing Center for Infectious Disease"/>
            <person name="Wu L."/>
            <person name="Ma J."/>
        </authorList>
    </citation>
    <scope>NUCLEOTIDE SEQUENCE [LARGE SCALE GENOMIC DNA]</scope>
    <source>
        <strain evidence="1 2">CGMCC 1.12121</strain>
    </source>
</reference>
<name>A0ABD6CNG0_9EURY</name>
<proteinExistence type="predicted"/>
<dbReference type="InterPro" id="IPR055927">
    <property type="entry name" value="DUF7504"/>
</dbReference>
<protein>
    <submittedName>
        <fullName evidence="1">RAD55 family ATPase</fullName>
    </submittedName>
</protein>
<dbReference type="InterPro" id="IPR027417">
    <property type="entry name" value="P-loop_NTPase"/>
</dbReference>
<sequence length="218" mass="23626">MNDTYDVSGPLPGGVLDELPPGTNVAVIGPTMSGKRDVALQLLATGYETDEGILCITTDSAVTICNELERHVDALDRGRVGIIDTSGNDGQELLNAMTENVSSPSDLTGISIGAAKLSQQFKSRGVTDLRYGLISISTLLQYMSSKKVFKFLHVYTKRISSTGALGIYTLNTDSHDPQVVNTMIGLFDGIVELRESETGESEFRVRGFGRKPTSWERF</sequence>
<evidence type="ECO:0000313" key="1">
    <source>
        <dbReference type="EMBL" id="MFD1598796.1"/>
    </source>
</evidence>
<accession>A0ABD6CNG0</accession>
<organism evidence="1 2">
    <name type="scientific">Halobellus rarus</name>
    <dbReference type="NCBI Taxonomy" id="1126237"/>
    <lineage>
        <taxon>Archaea</taxon>
        <taxon>Methanobacteriati</taxon>
        <taxon>Methanobacteriota</taxon>
        <taxon>Stenosarchaea group</taxon>
        <taxon>Halobacteria</taxon>
        <taxon>Halobacteriales</taxon>
        <taxon>Haloferacaceae</taxon>
        <taxon>Halobellus</taxon>
    </lineage>
</organism>
<keyword evidence="2" id="KW-1185">Reference proteome</keyword>
<comment type="caution">
    <text evidence="1">The sequence shown here is derived from an EMBL/GenBank/DDBJ whole genome shotgun (WGS) entry which is preliminary data.</text>
</comment>
<dbReference type="EMBL" id="JBHUDK010000006">
    <property type="protein sequence ID" value="MFD1598796.1"/>
    <property type="molecule type" value="Genomic_DNA"/>
</dbReference>
<dbReference type="RefSeq" id="WP_256420334.1">
    <property type="nucleotide sequence ID" value="NZ_JANHDI010000002.1"/>
</dbReference>
<dbReference type="Gene3D" id="3.40.50.300">
    <property type="entry name" value="P-loop containing nucleotide triphosphate hydrolases"/>
    <property type="match status" value="1"/>
</dbReference>
<evidence type="ECO:0000313" key="2">
    <source>
        <dbReference type="Proteomes" id="UP001597085"/>
    </source>
</evidence>
<dbReference type="Pfam" id="PF24336">
    <property type="entry name" value="DUF7504"/>
    <property type="match status" value="1"/>
</dbReference>
<dbReference type="AlphaFoldDB" id="A0ABD6CNG0"/>
<dbReference type="Proteomes" id="UP001597085">
    <property type="component" value="Unassembled WGS sequence"/>
</dbReference>
<gene>
    <name evidence="1" type="ORF">ACFSBX_07465</name>
</gene>